<dbReference type="AlphaFoldDB" id="A0A0A9AMS1"/>
<reference evidence="1" key="1">
    <citation type="submission" date="2014-09" db="EMBL/GenBank/DDBJ databases">
        <authorList>
            <person name="Magalhaes I.L.F."/>
            <person name="Oliveira U."/>
            <person name="Santos F.R."/>
            <person name="Vidigal T.H.D.A."/>
            <person name="Brescovit A.D."/>
            <person name="Santos A.J."/>
        </authorList>
    </citation>
    <scope>NUCLEOTIDE SEQUENCE</scope>
    <source>
        <tissue evidence="1">Shoot tissue taken approximately 20 cm above the soil surface</tissue>
    </source>
</reference>
<name>A0A0A9AMS1_ARUDO</name>
<sequence length="29" mass="3447">MKRDGERRAWSLRMGGWVDGWVRPCGEVR</sequence>
<protein>
    <submittedName>
        <fullName evidence="1">Uncharacterized protein</fullName>
    </submittedName>
</protein>
<reference evidence="1" key="2">
    <citation type="journal article" date="2015" name="Data Brief">
        <title>Shoot transcriptome of the giant reed, Arundo donax.</title>
        <authorList>
            <person name="Barrero R.A."/>
            <person name="Guerrero F.D."/>
            <person name="Moolhuijzen P."/>
            <person name="Goolsby J.A."/>
            <person name="Tidwell J."/>
            <person name="Bellgard S.E."/>
            <person name="Bellgard M.I."/>
        </authorList>
    </citation>
    <scope>NUCLEOTIDE SEQUENCE</scope>
    <source>
        <tissue evidence="1">Shoot tissue taken approximately 20 cm above the soil surface</tissue>
    </source>
</reference>
<evidence type="ECO:0000313" key="1">
    <source>
        <dbReference type="EMBL" id="JAD53014.1"/>
    </source>
</evidence>
<accession>A0A0A9AMS1</accession>
<organism evidence="1">
    <name type="scientific">Arundo donax</name>
    <name type="common">Giant reed</name>
    <name type="synonym">Donax arundinaceus</name>
    <dbReference type="NCBI Taxonomy" id="35708"/>
    <lineage>
        <taxon>Eukaryota</taxon>
        <taxon>Viridiplantae</taxon>
        <taxon>Streptophyta</taxon>
        <taxon>Embryophyta</taxon>
        <taxon>Tracheophyta</taxon>
        <taxon>Spermatophyta</taxon>
        <taxon>Magnoliopsida</taxon>
        <taxon>Liliopsida</taxon>
        <taxon>Poales</taxon>
        <taxon>Poaceae</taxon>
        <taxon>PACMAD clade</taxon>
        <taxon>Arundinoideae</taxon>
        <taxon>Arundineae</taxon>
        <taxon>Arundo</taxon>
    </lineage>
</organism>
<proteinExistence type="predicted"/>
<dbReference type="EMBL" id="GBRH01244881">
    <property type="protein sequence ID" value="JAD53014.1"/>
    <property type="molecule type" value="Transcribed_RNA"/>
</dbReference>